<dbReference type="Gene3D" id="2.170.120.40">
    <property type="entry name" value="YbbR-like domain"/>
    <property type="match status" value="2"/>
</dbReference>
<keyword evidence="3" id="KW-1185">Reference proteome</keyword>
<organism evidence="2 3">
    <name type="scientific">Evansella vedderi</name>
    <dbReference type="NCBI Taxonomy" id="38282"/>
    <lineage>
        <taxon>Bacteria</taxon>
        <taxon>Bacillati</taxon>
        <taxon>Bacillota</taxon>
        <taxon>Bacilli</taxon>
        <taxon>Bacillales</taxon>
        <taxon>Bacillaceae</taxon>
        <taxon>Evansella</taxon>
    </lineage>
</organism>
<comment type="caution">
    <text evidence="2">The sequence shown here is derived from an EMBL/GenBank/DDBJ whole genome shotgun (WGS) entry which is preliminary data.</text>
</comment>
<dbReference type="Proteomes" id="UP001230005">
    <property type="component" value="Unassembled WGS sequence"/>
</dbReference>
<dbReference type="PANTHER" id="PTHR37804">
    <property type="entry name" value="CDAA REGULATORY PROTEIN CDAR"/>
    <property type="match status" value="1"/>
</dbReference>
<gene>
    <name evidence="2" type="ORF">J2S74_003450</name>
</gene>
<evidence type="ECO:0000313" key="3">
    <source>
        <dbReference type="Proteomes" id="UP001230005"/>
    </source>
</evidence>
<dbReference type="InterPro" id="IPR053154">
    <property type="entry name" value="c-di-AMP_regulator"/>
</dbReference>
<dbReference type="Gene3D" id="2.170.120.30">
    <property type="match status" value="2"/>
</dbReference>
<dbReference type="EMBL" id="JAUSUG010000014">
    <property type="protein sequence ID" value="MDQ0256051.1"/>
    <property type="molecule type" value="Genomic_DNA"/>
</dbReference>
<dbReference type="RefSeq" id="WP_307327578.1">
    <property type="nucleotide sequence ID" value="NZ_JAUSUG010000014.1"/>
</dbReference>
<sequence length="438" mass="48287">MDKLFYNPWFVKGISVLIAIMLFLMVNADNNNQPGGIPGVTNGSRVLEEVDLTVYYDEDRHVLTEAPESVQVTLRGPQNVLTLLQLANPRFELYVDLRGREAGVYYERVNHRGFSPDLSVSVLPVTVRVTIQDKQTVSFPVEIELTNRGQIEEGYTVGTPTVSPSNVDITGAQGLVEQIASVRAVVDVSGRNATFQQATGLVVLDQSGNEININTDPPVVDVTVPITSPNKEIPVRIDREGNLPPGIAIESITADPNTVTIFGPVSVINDISFIDGITVDLSEITEDTSIEVSIPVPQGVERIEPETITITIDITEEEEREFSDFQIEAIGLPEDREFSFINPEEGAITLTLMGSSNVLNRIERNDLQLYIDLDGLAVGEHTVPLQFNGPQNVRVNLGRSNIRVLIYDDDDPLEAEMDEDDDGMEEVHTEEESEEDTT</sequence>
<dbReference type="InterPro" id="IPR012505">
    <property type="entry name" value="YbbR"/>
</dbReference>
<accession>A0ABT9ZXT1</accession>
<feature type="region of interest" description="Disordered" evidence="1">
    <location>
        <begin position="410"/>
        <end position="438"/>
    </location>
</feature>
<protein>
    <submittedName>
        <fullName evidence="2">YbbR domain-containing protein</fullName>
    </submittedName>
</protein>
<name>A0ABT9ZXT1_9BACI</name>
<reference evidence="2 3" key="1">
    <citation type="submission" date="2023-07" db="EMBL/GenBank/DDBJ databases">
        <title>Genomic Encyclopedia of Type Strains, Phase IV (KMG-IV): sequencing the most valuable type-strain genomes for metagenomic binning, comparative biology and taxonomic classification.</title>
        <authorList>
            <person name="Goeker M."/>
        </authorList>
    </citation>
    <scope>NUCLEOTIDE SEQUENCE [LARGE SCALE GENOMIC DNA]</scope>
    <source>
        <strain evidence="2 3">DSM 9768</strain>
    </source>
</reference>
<proteinExistence type="predicted"/>
<dbReference type="PANTHER" id="PTHR37804:SF1">
    <property type="entry name" value="CDAA REGULATORY PROTEIN CDAR"/>
    <property type="match status" value="1"/>
</dbReference>
<dbReference type="Pfam" id="PF07949">
    <property type="entry name" value="YbbR"/>
    <property type="match status" value="3"/>
</dbReference>
<evidence type="ECO:0000313" key="2">
    <source>
        <dbReference type="EMBL" id="MDQ0256051.1"/>
    </source>
</evidence>
<evidence type="ECO:0000256" key="1">
    <source>
        <dbReference type="SAM" id="MobiDB-lite"/>
    </source>
</evidence>